<dbReference type="PANTHER" id="PTHR12935">
    <property type="entry name" value="GAMMA-GLUTAMYLCYCLOTRANSFERASE"/>
    <property type="match status" value="1"/>
</dbReference>
<gene>
    <name evidence="6" type="ORF">COHA_005797</name>
</gene>
<evidence type="ECO:0000256" key="1">
    <source>
        <dbReference type="ARBA" id="ARBA00012346"/>
    </source>
</evidence>
<dbReference type="PANTHER" id="PTHR12935:SF0">
    <property type="entry name" value="GAMMA-GLUTAMYLCYCLOTRANSFERASE"/>
    <property type="match status" value="1"/>
</dbReference>
<feature type="binding site" evidence="4">
    <location>
        <begin position="31"/>
        <end position="36"/>
    </location>
    <ligand>
        <name>substrate</name>
    </ligand>
</feature>
<keyword evidence="5" id="KW-1133">Transmembrane helix</keyword>
<evidence type="ECO:0000256" key="2">
    <source>
        <dbReference type="ARBA" id="ARBA00023239"/>
    </source>
</evidence>
<dbReference type="CDD" id="cd06661">
    <property type="entry name" value="GGCT_like"/>
    <property type="match status" value="1"/>
</dbReference>
<feature type="transmembrane region" description="Helical" evidence="5">
    <location>
        <begin position="209"/>
        <end position="229"/>
    </location>
</feature>
<accession>A0AAD5H4E8</accession>
<feature type="binding site" evidence="4">
    <location>
        <position position="173"/>
    </location>
    <ligand>
        <name>substrate</name>
    </ligand>
</feature>
<organism evidence="6 7">
    <name type="scientific">Chlorella ohadii</name>
    <dbReference type="NCBI Taxonomy" id="2649997"/>
    <lineage>
        <taxon>Eukaryota</taxon>
        <taxon>Viridiplantae</taxon>
        <taxon>Chlorophyta</taxon>
        <taxon>core chlorophytes</taxon>
        <taxon>Trebouxiophyceae</taxon>
        <taxon>Chlorellales</taxon>
        <taxon>Chlorellaceae</taxon>
        <taxon>Chlorella clade</taxon>
        <taxon>Chlorella</taxon>
    </lineage>
</organism>
<dbReference type="EMBL" id="JADXDR010000079">
    <property type="protein sequence ID" value="KAI7840498.1"/>
    <property type="molecule type" value="Genomic_DNA"/>
</dbReference>
<keyword evidence="5" id="KW-0472">Membrane</keyword>
<sequence length="280" mass="30507">MGLPSAQPPSPTGASHRSNDIISIPLSQHSYFAYGSNLHKSVFEGRRRIKPAESVPAVLPGWKLTFAQPGLPYSEPCFAAVEPAAEVASSSSSNGSSLPDCHGVVHRITPSQWRYVLETEGASGEDNEDHGYKVVQATATAYDGRQLPVVTLTVPPKIKARLQGRAAQPSLRYLTLIREGAEQHGLVPEYRAWLDQLEHYQAVAFGQRVGALLFGGIAFTSIFPVWAAVRLLRRFTGMAAASEDRTSRWLGRYTALCFATVHHLHELLRPLLGCGVGRPT</sequence>
<dbReference type="Gene3D" id="3.10.490.10">
    <property type="entry name" value="Gamma-glutamyl cyclotransferase-like"/>
    <property type="match status" value="1"/>
</dbReference>
<dbReference type="GO" id="GO:0003839">
    <property type="term" value="F:gamma-glutamylcyclotransferase activity"/>
    <property type="evidence" value="ECO:0007669"/>
    <property type="project" value="UniProtKB-EC"/>
</dbReference>
<evidence type="ECO:0000313" key="7">
    <source>
        <dbReference type="Proteomes" id="UP001205105"/>
    </source>
</evidence>
<dbReference type="Proteomes" id="UP001205105">
    <property type="component" value="Unassembled WGS sequence"/>
</dbReference>
<keyword evidence="2" id="KW-0456">Lyase</keyword>
<proteinExistence type="predicted"/>
<keyword evidence="7" id="KW-1185">Reference proteome</keyword>
<name>A0AAD5H4E8_9CHLO</name>
<comment type="caution">
    <text evidence="6">The sequence shown here is derived from an EMBL/GenBank/DDBJ whole genome shotgun (WGS) entry which is preliminary data.</text>
</comment>
<feature type="active site" description="Proton acceptor" evidence="3">
    <location>
        <position position="120"/>
    </location>
</feature>
<dbReference type="InterPro" id="IPR013024">
    <property type="entry name" value="GGCT-like"/>
</dbReference>
<protein>
    <recommendedName>
        <fullName evidence="1">gamma-glutamylcyclotransferase</fullName>
        <ecNumber evidence="1">4.3.2.9</ecNumber>
    </recommendedName>
</protein>
<evidence type="ECO:0000313" key="6">
    <source>
        <dbReference type="EMBL" id="KAI7840498.1"/>
    </source>
</evidence>
<dbReference type="AlphaFoldDB" id="A0AAD5H4E8"/>
<evidence type="ECO:0000256" key="5">
    <source>
        <dbReference type="SAM" id="Phobius"/>
    </source>
</evidence>
<dbReference type="EC" id="4.3.2.9" evidence="1"/>
<dbReference type="InterPro" id="IPR017939">
    <property type="entry name" value="G-Glutamylcylcotransferase"/>
</dbReference>
<evidence type="ECO:0000256" key="3">
    <source>
        <dbReference type="PIRSR" id="PIRSR617939-1"/>
    </source>
</evidence>
<reference evidence="6" key="1">
    <citation type="submission" date="2020-11" db="EMBL/GenBank/DDBJ databases">
        <title>Chlorella ohadii genome sequencing and assembly.</title>
        <authorList>
            <person name="Murik O."/>
            <person name="Treves H."/>
            <person name="Kedem I."/>
            <person name="Shotland Y."/>
            <person name="Kaplan A."/>
        </authorList>
    </citation>
    <scope>NUCLEOTIDE SEQUENCE</scope>
    <source>
        <strain evidence="6">1</strain>
    </source>
</reference>
<evidence type="ECO:0000256" key="4">
    <source>
        <dbReference type="PIRSR" id="PIRSR617939-2"/>
    </source>
</evidence>
<keyword evidence="5" id="KW-0812">Transmembrane</keyword>